<reference evidence="2" key="1">
    <citation type="submission" date="2015-07" db="EMBL/GenBank/DDBJ databases">
        <authorList>
            <person name="Teixeira M.M."/>
            <person name="Souza R.C."/>
            <person name="Almeida L.G."/>
            <person name="Vicente V.A."/>
            <person name="de Hoog S."/>
            <person name="Bocca A.L."/>
            <person name="de Almeida S.R."/>
            <person name="Vasconcelos A.T."/>
            <person name="Felipe M.S."/>
        </authorList>
    </citation>
    <scope>NUCLEOTIDE SEQUENCE [LARGE SCALE GENOMIC DNA]</scope>
    <source>
        <strain evidence="2">KSF</strain>
    </source>
</reference>
<proteinExistence type="predicted"/>
<comment type="caution">
    <text evidence="1">The sequence shown here is derived from an EMBL/GenBank/DDBJ whole genome shotgun (WGS) entry which is preliminary data.</text>
</comment>
<sequence length="142" mass="15219">MRHTYLLQAAEIGDNGLCRGGDPDQGATYAKPLISSAARNQIEAVSWARNPRNSLAETFQYGSCTAGGVTSSHVRLLVLRLIILCAQFHAVRLDPPARHISLASARTAMPVIHTAATATMHSLIKDTGHSTASTAWHSFRAS</sequence>
<organism evidence="1 2">
    <name type="scientific">Cladophialophora carrionii</name>
    <dbReference type="NCBI Taxonomy" id="86049"/>
    <lineage>
        <taxon>Eukaryota</taxon>
        <taxon>Fungi</taxon>
        <taxon>Dikarya</taxon>
        <taxon>Ascomycota</taxon>
        <taxon>Pezizomycotina</taxon>
        <taxon>Eurotiomycetes</taxon>
        <taxon>Chaetothyriomycetidae</taxon>
        <taxon>Chaetothyriales</taxon>
        <taxon>Herpotrichiellaceae</taxon>
        <taxon>Cladophialophora</taxon>
    </lineage>
</organism>
<gene>
    <name evidence="1" type="ORF">CLCR_09245</name>
</gene>
<protein>
    <submittedName>
        <fullName evidence="1">Uncharacterized protein</fullName>
    </submittedName>
</protein>
<keyword evidence="2" id="KW-1185">Reference proteome</keyword>
<evidence type="ECO:0000313" key="1">
    <source>
        <dbReference type="EMBL" id="OCT52075.1"/>
    </source>
</evidence>
<evidence type="ECO:0000313" key="2">
    <source>
        <dbReference type="Proteomes" id="UP000094526"/>
    </source>
</evidence>
<dbReference type="Proteomes" id="UP000094526">
    <property type="component" value="Unassembled WGS sequence"/>
</dbReference>
<dbReference type="EMBL" id="LGRB01000009">
    <property type="protein sequence ID" value="OCT52075.1"/>
    <property type="molecule type" value="Genomic_DNA"/>
</dbReference>
<dbReference type="OrthoDB" id="2586582at2759"/>
<dbReference type="VEuPathDB" id="FungiDB:G647_06063"/>
<dbReference type="AlphaFoldDB" id="A0A1C1CUA5"/>
<dbReference type="STRING" id="86049.A0A1C1CUA5"/>
<accession>A0A1C1CUA5</accession>
<name>A0A1C1CUA5_9EURO</name>
<dbReference type="VEuPathDB" id="FungiDB:CLCR_09245"/>